<dbReference type="NCBIfam" id="NF000595">
    <property type="entry name" value="PRK00015.1-3"/>
    <property type="match status" value="1"/>
</dbReference>
<dbReference type="PROSITE" id="PS51975">
    <property type="entry name" value="RNASE_H_2"/>
    <property type="match status" value="1"/>
</dbReference>
<evidence type="ECO:0000256" key="13">
    <source>
        <dbReference type="ARBA" id="ARBA00023211"/>
    </source>
</evidence>
<evidence type="ECO:0000256" key="6">
    <source>
        <dbReference type="ARBA" id="ARBA00012180"/>
    </source>
</evidence>
<dbReference type="GO" id="GO:0043137">
    <property type="term" value="P:DNA replication, removal of RNA primer"/>
    <property type="evidence" value="ECO:0007669"/>
    <property type="project" value="TreeGrafter"/>
</dbReference>
<evidence type="ECO:0000256" key="3">
    <source>
        <dbReference type="ARBA" id="ARBA00001946"/>
    </source>
</evidence>
<dbReference type="EMBL" id="UOFS01000013">
    <property type="protein sequence ID" value="VAW93398.1"/>
    <property type="molecule type" value="Genomic_DNA"/>
</dbReference>
<dbReference type="PANTHER" id="PTHR10954:SF18">
    <property type="entry name" value="RIBONUCLEASE HII"/>
    <property type="match status" value="1"/>
</dbReference>
<dbReference type="GO" id="GO:0046872">
    <property type="term" value="F:metal ion binding"/>
    <property type="evidence" value="ECO:0007669"/>
    <property type="project" value="UniProtKB-KW"/>
</dbReference>
<evidence type="ECO:0000256" key="7">
    <source>
        <dbReference type="ARBA" id="ARBA00019179"/>
    </source>
</evidence>
<keyword evidence="12 15" id="KW-0378">Hydrolase</keyword>
<protein>
    <recommendedName>
        <fullName evidence="7">Ribonuclease HII</fullName>
        <ecNumber evidence="6">3.1.26.4</ecNumber>
    </recommendedName>
</protein>
<dbReference type="InterPro" id="IPR036397">
    <property type="entry name" value="RNaseH_sf"/>
</dbReference>
<comment type="similarity">
    <text evidence="5">Belongs to the RNase HII family.</text>
</comment>
<dbReference type="GO" id="GO:0005737">
    <property type="term" value="C:cytoplasm"/>
    <property type="evidence" value="ECO:0007669"/>
    <property type="project" value="UniProtKB-SubCell"/>
</dbReference>
<evidence type="ECO:0000256" key="12">
    <source>
        <dbReference type="ARBA" id="ARBA00022801"/>
    </source>
</evidence>
<dbReference type="GO" id="GO:0003723">
    <property type="term" value="F:RNA binding"/>
    <property type="evidence" value="ECO:0007669"/>
    <property type="project" value="InterPro"/>
</dbReference>
<dbReference type="InterPro" id="IPR001352">
    <property type="entry name" value="RNase_HII/HIII"/>
</dbReference>
<organism evidence="15">
    <name type="scientific">hydrothermal vent metagenome</name>
    <dbReference type="NCBI Taxonomy" id="652676"/>
    <lineage>
        <taxon>unclassified sequences</taxon>
        <taxon>metagenomes</taxon>
        <taxon>ecological metagenomes</taxon>
    </lineage>
</organism>
<dbReference type="NCBIfam" id="NF000596">
    <property type="entry name" value="PRK00015.1-4"/>
    <property type="match status" value="1"/>
</dbReference>
<dbReference type="CDD" id="cd07182">
    <property type="entry name" value="RNase_HII_bacteria_HII_like"/>
    <property type="match status" value="1"/>
</dbReference>
<dbReference type="GO" id="GO:0004523">
    <property type="term" value="F:RNA-DNA hybrid ribonuclease activity"/>
    <property type="evidence" value="ECO:0007669"/>
    <property type="project" value="UniProtKB-EC"/>
</dbReference>
<keyword evidence="13" id="KW-0464">Manganese</keyword>
<dbReference type="InterPro" id="IPR022898">
    <property type="entry name" value="RNase_HII"/>
</dbReference>
<dbReference type="Gene3D" id="3.30.420.10">
    <property type="entry name" value="Ribonuclease H-like superfamily/Ribonuclease H"/>
    <property type="match status" value="1"/>
</dbReference>
<evidence type="ECO:0000256" key="11">
    <source>
        <dbReference type="ARBA" id="ARBA00022759"/>
    </source>
</evidence>
<dbReference type="HAMAP" id="MF_00052_B">
    <property type="entry name" value="RNase_HII_B"/>
    <property type="match status" value="1"/>
</dbReference>
<evidence type="ECO:0000256" key="10">
    <source>
        <dbReference type="ARBA" id="ARBA00022723"/>
    </source>
</evidence>
<name>A0A3B0ZIU5_9ZZZZ</name>
<keyword evidence="8" id="KW-0963">Cytoplasm</keyword>
<reference evidence="15" key="1">
    <citation type="submission" date="2018-06" db="EMBL/GenBank/DDBJ databases">
        <authorList>
            <person name="Zhirakovskaya E."/>
        </authorList>
    </citation>
    <scope>NUCLEOTIDE SEQUENCE</scope>
</reference>
<keyword evidence="9" id="KW-0540">Nuclease</keyword>
<dbReference type="GO" id="GO:0032299">
    <property type="term" value="C:ribonuclease H2 complex"/>
    <property type="evidence" value="ECO:0007669"/>
    <property type="project" value="TreeGrafter"/>
</dbReference>
<dbReference type="PANTHER" id="PTHR10954">
    <property type="entry name" value="RIBONUCLEASE H2 SUBUNIT A"/>
    <property type="match status" value="1"/>
</dbReference>
<dbReference type="InterPro" id="IPR024567">
    <property type="entry name" value="RNase_HII/HIII_dom"/>
</dbReference>
<evidence type="ECO:0000259" key="14">
    <source>
        <dbReference type="PROSITE" id="PS51975"/>
    </source>
</evidence>
<dbReference type="EC" id="3.1.26.4" evidence="6"/>
<dbReference type="Pfam" id="PF01351">
    <property type="entry name" value="RNase_HII"/>
    <property type="match status" value="1"/>
</dbReference>
<proteinExistence type="inferred from homology"/>
<dbReference type="AlphaFoldDB" id="A0A3B0ZIU5"/>
<feature type="domain" description="RNase H type-2" evidence="14">
    <location>
        <begin position="8"/>
        <end position="196"/>
    </location>
</feature>
<gene>
    <name evidence="15" type="ORF">MNBD_GAMMA22-714</name>
</gene>
<comment type="catalytic activity">
    <reaction evidence="1">
        <text>Endonucleolytic cleavage to 5'-phosphomonoester.</text>
        <dbReference type="EC" id="3.1.26.4"/>
    </reaction>
</comment>
<sequence length="196" mass="21226">MDKLQNYQYIAGVDEVGRGPLAGPVVAAAVVLDPTRPIAGLMDSKVLSEKKREYLAAEIKNNSICWAIGRAEVQEIDDINILQASLLAMKRAVLQLKPAAEFAQVDGNRCPDLPCPSQAIIKGDASVECISAASIIAKVARDNEMKDYDTIYPGYGLAKHKGYPTKQHIAAINELGITEIHRLSFGPVKKVVENAK</sequence>
<evidence type="ECO:0000256" key="2">
    <source>
        <dbReference type="ARBA" id="ARBA00001936"/>
    </source>
</evidence>
<evidence type="ECO:0000256" key="4">
    <source>
        <dbReference type="ARBA" id="ARBA00004496"/>
    </source>
</evidence>
<accession>A0A3B0ZIU5</accession>
<evidence type="ECO:0000256" key="5">
    <source>
        <dbReference type="ARBA" id="ARBA00007383"/>
    </source>
</evidence>
<dbReference type="SUPFAM" id="SSF53098">
    <property type="entry name" value="Ribonuclease H-like"/>
    <property type="match status" value="1"/>
</dbReference>
<dbReference type="NCBIfam" id="NF000594">
    <property type="entry name" value="PRK00015.1-1"/>
    <property type="match status" value="1"/>
</dbReference>
<keyword evidence="10" id="KW-0479">Metal-binding</keyword>
<comment type="cofactor">
    <cofactor evidence="3">
        <name>Mg(2+)</name>
        <dbReference type="ChEBI" id="CHEBI:18420"/>
    </cofactor>
</comment>
<keyword evidence="11" id="KW-0255">Endonuclease</keyword>
<comment type="cofactor">
    <cofactor evidence="2">
        <name>Mn(2+)</name>
        <dbReference type="ChEBI" id="CHEBI:29035"/>
    </cofactor>
</comment>
<evidence type="ECO:0000313" key="15">
    <source>
        <dbReference type="EMBL" id="VAW93398.1"/>
    </source>
</evidence>
<evidence type="ECO:0000256" key="8">
    <source>
        <dbReference type="ARBA" id="ARBA00022490"/>
    </source>
</evidence>
<dbReference type="GO" id="GO:0006298">
    <property type="term" value="P:mismatch repair"/>
    <property type="evidence" value="ECO:0007669"/>
    <property type="project" value="TreeGrafter"/>
</dbReference>
<dbReference type="InterPro" id="IPR012337">
    <property type="entry name" value="RNaseH-like_sf"/>
</dbReference>
<evidence type="ECO:0000256" key="9">
    <source>
        <dbReference type="ARBA" id="ARBA00022722"/>
    </source>
</evidence>
<dbReference type="FunFam" id="3.30.420.10:FF:000006">
    <property type="entry name" value="Ribonuclease HII"/>
    <property type="match status" value="1"/>
</dbReference>
<evidence type="ECO:0000256" key="1">
    <source>
        <dbReference type="ARBA" id="ARBA00000077"/>
    </source>
</evidence>
<comment type="subcellular location">
    <subcellularLocation>
        <location evidence="4">Cytoplasm</location>
    </subcellularLocation>
</comment>